<dbReference type="AlphaFoldDB" id="A0A6S6U4D2"/>
<proteinExistence type="predicted"/>
<reference evidence="1" key="1">
    <citation type="submission" date="2020-01" db="EMBL/GenBank/DDBJ databases">
        <authorList>
            <person name="Meier V. D."/>
            <person name="Meier V D."/>
        </authorList>
    </citation>
    <scope>NUCLEOTIDE SEQUENCE</scope>
    <source>
        <strain evidence="1">HLG_WM_MAG_01</strain>
    </source>
</reference>
<protein>
    <submittedName>
        <fullName evidence="1">Uncharacterized protein</fullName>
    </submittedName>
</protein>
<evidence type="ECO:0000313" key="1">
    <source>
        <dbReference type="EMBL" id="CAA6825137.1"/>
    </source>
</evidence>
<sequence length="44" mass="4979">MKSRNFPEDYQMDMLFYNQINVDASKASYGTSSSITQPTNLNGL</sequence>
<name>A0A6S6U4D2_9BACT</name>
<accession>A0A6S6U4D2</accession>
<dbReference type="EMBL" id="CACVAS010000128">
    <property type="protein sequence ID" value="CAA6825137.1"/>
    <property type="molecule type" value="Genomic_DNA"/>
</dbReference>
<organism evidence="1">
    <name type="scientific">uncultured Sulfurovum sp</name>
    <dbReference type="NCBI Taxonomy" id="269237"/>
    <lineage>
        <taxon>Bacteria</taxon>
        <taxon>Pseudomonadati</taxon>
        <taxon>Campylobacterota</taxon>
        <taxon>Epsilonproteobacteria</taxon>
        <taxon>Campylobacterales</taxon>
        <taxon>Sulfurovaceae</taxon>
        <taxon>Sulfurovum</taxon>
        <taxon>environmental samples</taxon>
    </lineage>
</organism>
<gene>
    <name evidence="1" type="ORF">HELGO_WM7057</name>
</gene>